<proteinExistence type="predicted"/>
<dbReference type="Gene3D" id="1.10.287.1490">
    <property type="match status" value="1"/>
</dbReference>
<evidence type="ECO:0000313" key="4">
    <source>
        <dbReference type="Proteomes" id="UP000317650"/>
    </source>
</evidence>
<evidence type="ECO:0000256" key="1">
    <source>
        <dbReference type="SAM" id="Coils"/>
    </source>
</evidence>
<reference evidence="3 4" key="1">
    <citation type="journal article" date="2019" name="Nat. Plants">
        <title>Genome sequencing of Musa balbisiana reveals subgenome evolution and function divergence in polyploid bananas.</title>
        <authorList>
            <person name="Yao X."/>
        </authorList>
    </citation>
    <scope>NUCLEOTIDE SEQUENCE [LARGE SCALE GENOMIC DNA]</scope>
    <source>
        <strain evidence="4">cv. DH-PKW</strain>
        <tissue evidence="3">Leaves</tissue>
    </source>
</reference>
<evidence type="ECO:0000256" key="2">
    <source>
        <dbReference type="SAM" id="MobiDB-lite"/>
    </source>
</evidence>
<comment type="caution">
    <text evidence="3">The sequence shown here is derived from an EMBL/GenBank/DDBJ whole genome shotgun (WGS) entry which is preliminary data.</text>
</comment>
<dbReference type="EMBL" id="PYDT01000002">
    <property type="protein sequence ID" value="THU69220.1"/>
    <property type="molecule type" value="Genomic_DNA"/>
</dbReference>
<keyword evidence="1" id="KW-0175">Coiled coil</keyword>
<dbReference type="AlphaFoldDB" id="A0A4S8K363"/>
<feature type="region of interest" description="Disordered" evidence="2">
    <location>
        <begin position="27"/>
        <end position="87"/>
    </location>
</feature>
<organism evidence="3 4">
    <name type="scientific">Musa balbisiana</name>
    <name type="common">Banana</name>
    <dbReference type="NCBI Taxonomy" id="52838"/>
    <lineage>
        <taxon>Eukaryota</taxon>
        <taxon>Viridiplantae</taxon>
        <taxon>Streptophyta</taxon>
        <taxon>Embryophyta</taxon>
        <taxon>Tracheophyta</taxon>
        <taxon>Spermatophyta</taxon>
        <taxon>Magnoliopsida</taxon>
        <taxon>Liliopsida</taxon>
        <taxon>Zingiberales</taxon>
        <taxon>Musaceae</taxon>
        <taxon>Musa</taxon>
    </lineage>
</organism>
<gene>
    <name evidence="3" type="ORF">C4D60_Mb08t12120</name>
</gene>
<protein>
    <submittedName>
        <fullName evidence="3">Uncharacterized protein</fullName>
    </submittedName>
</protein>
<feature type="coiled-coil region" evidence="1">
    <location>
        <begin position="244"/>
        <end position="334"/>
    </location>
</feature>
<dbReference type="Proteomes" id="UP000317650">
    <property type="component" value="Chromosome 8"/>
</dbReference>
<sequence>MIEGWLVEAGLSPAPREMVNLAAVRGGRVSSVTAPRPSAEPRVGTREAPVELEAGRPRKKVKTCVQKKSDASTTQPGGGVSAHVSRNRRWGLDQGVVGPSREVVGKAPREPSIRDLCRLPAGALGEPYQTRAVGELPEGQPSDPLLARWADPTREDWVWADGEAAASFARGGLHPDMARELYIMPSDVLLGKAAKSLLWGHHYATTLMDRVCDIGRALGVLIDRNAELRKQIKEVCAGEGPERASDLEAEATGLKSEIKAAEQRASDLEAEVTRLKAEVKAAEEQNKELQVLLRMTRTEARLVRKDAASLNQKLEEALAEAKRASEALATETDQASIGCGPLAAGSSKSACRSLDIRPFL</sequence>
<evidence type="ECO:0000313" key="3">
    <source>
        <dbReference type="EMBL" id="THU69220.1"/>
    </source>
</evidence>
<keyword evidence="4" id="KW-1185">Reference proteome</keyword>
<name>A0A4S8K363_MUSBA</name>
<feature type="compositionally biased region" description="Basic and acidic residues" evidence="2">
    <location>
        <begin position="43"/>
        <end position="56"/>
    </location>
</feature>
<accession>A0A4S8K363</accession>